<dbReference type="STRING" id="1004.SAMN05661012_05203"/>
<gene>
    <name evidence="1" type="ORF">SAMN05661012_05203</name>
    <name evidence="2" type="ORF">SR876_23770</name>
</gene>
<evidence type="ECO:0000313" key="3">
    <source>
        <dbReference type="Proteomes" id="UP000183788"/>
    </source>
</evidence>
<reference evidence="1 3" key="1">
    <citation type="submission" date="2016-11" db="EMBL/GenBank/DDBJ databases">
        <authorList>
            <person name="Jaros S."/>
            <person name="Januszkiewicz K."/>
            <person name="Wedrychowicz H."/>
        </authorList>
    </citation>
    <scope>NUCLEOTIDE SEQUENCE [LARGE SCALE GENOMIC DNA]</scope>
    <source>
        <strain evidence="1 3">DSM 784</strain>
    </source>
</reference>
<dbReference type="Proteomes" id="UP001326715">
    <property type="component" value="Chromosome"/>
</dbReference>
<evidence type="ECO:0000313" key="1">
    <source>
        <dbReference type="EMBL" id="SFW82317.1"/>
    </source>
</evidence>
<accession>A0A1K1SEG3</accession>
<keyword evidence="4" id="KW-1185">Reference proteome</keyword>
<reference evidence="2 4" key="2">
    <citation type="submission" date="2023-11" db="EMBL/GenBank/DDBJ databases">
        <title>MicrobeMod: A computational toolkit for identifying prokaryotic methylation and restriction-modification with nanopore sequencing.</title>
        <authorList>
            <person name="Crits-Christoph A."/>
            <person name="Kang S.C."/>
            <person name="Lee H."/>
            <person name="Ostrov N."/>
        </authorList>
    </citation>
    <scope>NUCLEOTIDE SEQUENCE [LARGE SCALE GENOMIC DNA]</scope>
    <source>
        <strain evidence="2 4">ATCC 23090</strain>
    </source>
</reference>
<dbReference type="Proteomes" id="UP000183788">
    <property type="component" value="Unassembled WGS sequence"/>
</dbReference>
<dbReference type="OrthoDB" id="678110at2"/>
<sequence>MKFEQLNHQLFEQISAEDMSKINGGAAPEMFISLTDIRNTVIIEQPSVSLLVEPVDAGDTD</sequence>
<protein>
    <submittedName>
        <fullName evidence="1">Uncharacterized protein</fullName>
    </submittedName>
</protein>
<dbReference type="EMBL" id="FPIZ01000021">
    <property type="protein sequence ID" value="SFW82317.1"/>
    <property type="molecule type" value="Genomic_DNA"/>
</dbReference>
<dbReference type="RefSeq" id="WP_143150879.1">
    <property type="nucleotide sequence ID" value="NZ_CBHWAX010000154.1"/>
</dbReference>
<name>A0A1K1SEG3_9BACT</name>
<proteinExistence type="predicted"/>
<evidence type="ECO:0000313" key="2">
    <source>
        <dbReference type="EMBL" id="WQG87950.1"/>
    </source>
</evidence>
<dbReference type="EMBL" id="CP140154">
    <property type="protein sequence ID" value="WQG87950.1"/>
    <property type="molecule type" value="Genomic_DNA"/>
</dbReference>
<dbReference type="AlphaFoldDB" id="A0A1K1SEG3"/>
<evidence type="ECO:0000313" key="4">
    <source>
        <dbReference type="Proteomes" id="UP001326715"/>
    </source>
</evidence>
<organism evidence="1 3">
    <name type="scientific">Chitinophaga sancti</name>
    <dbReference type="NCBI Taxonomy" id="1004"/>
    <lineage>
        <taxon>Bacteria</taxon>
        <taxon>Pseudomonadati</taxon>
        <taxon>Bacteroidota</taxon>
        <taxon>Chitinophagia</taxon>
        <taxon>Chitinophagales</taxon>
        <taxon>Chitinophagaceae</taxon>
        <taxon>Chitinophaga</taxon>
    </lineage>
</organism>